<organism evidence="2 3">
    <name type="scientific">Dentiscutata erythropus</name>
    <dbReference type="NCBI Taxonomy" id="1348616"/>
    <lineage>
        <taxon>Eukaryota</taxon>
        <taxon>Fungi</taxon>
        <taxon>Fungi incertae sedis</taxon>
        <taxon>Mucoromycota</taxon>
        <taxon>Glomeromycotina</taxon>
        <taxon>Glomeromycetes</taxon>
        <taxon>Diversisporales</taxon>
        <taxon>Gigasporaceae</taxon>
        <taxon>Dentiscutata</taxon>
    </lineage>
</organism>
<dbReference type="OrthoDB" id="10578329at2759"/>
<name>A0A9N9J4J8_9GLOM</name>
<evidence type="ECO:0000256" key="1">
    <source>
        <dbReference type="SAM" id="MobiDB-lite"/>
    </source>
</evidence>
<reference evidence="2" key="1">
    <citation type="submission" date="2021-06" db="EMBL/GenBank/DDBJ databases">
        <authorList>
            <person name="Kallberg Y."/>
            <person name="Tangrot J."/>
            <person name="Rosling A."/>
        </authorList>
    </citation>
    <scope>NUCLEOTIDE SEQUENCE</scope>
    <source>
        <strain evidence="2">MA453B</strain>
    </source>
</reference>
<comment type="caution">
    <text evidence="2">The sequence shown here is derived from an EMBL/GenBank/DDBJ whole genome shotgun (WGS) entry which is preliminary data.</text>
</comment>
<keyword evidence="3" id="KW-1185">Reference proteome</keyword>
<evidence type="ECO:0000313" key="2">
    <source>
        <dbReference type="EMBL" id="CAG8761802.1"/>
    </source>
</evidence>
<dbReference type="EMBL" id="CAJVPY010017400">
    <property type="protein sequence ID" value="CAG8761802.1"/>
    <property type="molecule type" value="Genomic_DNA"/>
</dbReference>
<sequence length="42" mass="4594">FVEDSSKQSDSTKSLQADNASNNGNNSIMPQLKNPKKHYGRG</sequence>
<accession>A0A9N9J4J8</accession>
<evidence type="ECO:0000313" key="3">
    <source>
        <dbReference type="Proteomes" id="UP000789405"/>
    </source>
</evidence>
<dbReference type="Proteomes" id="UP000789405">
    <property type="component" value="Unassembled WGS sequence"/>
</dbReference>
<dbReference type="AlphaFoldDB" id="A0A9N9J4J8"/>
<proteinExistence type="predicted"/>
<protein>
    <submittedName>
        <fullName evidence="2">3598_t:CDS:1</fullName>
    </submittedName>
</protein>
<feature type="non-terminal residue" evidence="2">
    <location>
        <position position="1"/>
    </location>
</feature>
<feature type="compositionally biased region" description="Polar residues" evidence="1">
    <location>
        <begin position="8"/>
        <end position="29"/>
    </location>
</feature>
<feature type="region of interest" description="Disordered" evidence="1">
    <location>
        <begin position="1"/>
        <end position="42"/>
    </location>
</feature>
<gene>
    <name evidence="2" type="ORF">DERYTH_LOCUS17886</name>
</gene>